<keyword evidence="1" id="KW-0812">Transmembrane</keyword>
<keyword evidence="4" id="KW-1185">Reference proteome</keyword>
<dbReference type="PANTHER" id="PTHR23028">
    <property type="entry name" value="ACETYLTRANSFERASE"/>
    <property type="match status" value="1"/>
</dbReference>
<dbReference type="Pfam" id="PF01757">
    <property type="entry name" value="Acyl_transf_3"/>
    <property type="match status" value="1"/>
</dbReference>
<dbReference type="PANTHER" id="PTHR23028:SF131">
    <property type="entry name" value="BLR2367 PROTEIN"/>
    <property type="match status" value="1"/>
</dbReference>
<feature type="transmembrane region" description="Helical" evidence="1">
    <location>
        <begin position="137"/>
        <end position="156"/>
    </location>
</feature>
<organism evidence="3 4">
    <name type="scientific">Shinella sedimenti</name>
    <dbReference type="NCBI Taxonomy" id="2919913"/>
    <lineage>
        <taxon>Bacteria</taxon>
        <taxon>Pseudomonadati</taxon>
        <taxon>Pseudomonadota</taxon>
        <taxon>Alphaproteobacteria</taxon>
        <taxon>Hyphomicrobiales</taxon>
        <taxon>Rhizobiaceae</taxon>
        <taxon>Shinella</taxon>
    </lineage>
</organism>
<feature type="transmembrane region" description="Helical" evidence="1">
    <location>
        <begin position="88"/>
        <end position="110"/>
    </location>
</feature>
<dbReference type="GO" id="GO:0016746">
    <property type="term" value="F:acyltransferase activity"/>
    <property type="evidence" value="ECO:0007669"/>
    <property type="project" value="UniProtKB-KW"/>
</dbReference>
<evidence type="ECO:0000313" key="4">
    <source>
        <dbReference type="Proteomes" id="UP001201844"/>
    </source>
</evidence>
<dbReference type="Proteomes" id="UP001201844">
    <property type="component" value="Unassembled WGS sequence"/>
</dbReference>
<feature type="transmembrane region" description="Helical" evidence="1">
    <location>
        <begin position="55"/>
        <end position="76"/>
    </location>
</feature>
<proteinExistence type="predicted"/>
<feature type="transmembrane region" description="Helical" evidence="1">
    <location>
        <begin position="255"/>
        <end position="275"/>
    </location>
</feature>
<feature type="transmembrane region" description="Helical" evidence="1">
    <location>
        <begin position="200"/>
        <end position="216"/>
    </location>
</feature>
<dbReference type="EMBL" id="JAKVIN010000001">
    <property type="protein sequence ID" value="MCJ8147535.1"/>
    <property type="molecule type" value="Genomic_DNA"/>
</dbReference>
<evidence type="ECO:0000313" key="3">
    <source>
        <dbReference type="EMBL" id="MCJ8147535.1"/>
    </source>
</evidence>
<reference evidence="3 4" key="1">
    <citation type="submission" date="2022-02" db="EMBL/GenBank/DDBJ databases">
        <title>Shinella B3.7 sp. nov., isolated from Sediment (Zhairuo Island).</title>
        <authorList>
            <person name="Chen G."/>
        </authorList>
    </citation>
    <scope>NUCLEOTIDE SEQUENCE [LARGE SCALE GENOMIC DNA]</scope>
    <source>
        <strain evidence="3 4">B3.7</strain>
    </source>
</reference>
<feature type="domain" description="Acyltransferase 3" evidence="2">
    <location>
        <begin position="8"/>
        <end position="341"/>
    </location>
</feature>
<feature type="transmembrane region" description="Helical" evidence="1">
    <location>
        <begin position="295"/>
        <end position="317"/>
    </location>
</feature>
<keyword evidence="3" id="KW-0808">Transferase</keyword>
<dbReference type="RefSeq" id="WP_241595535.1">
    <property type="nucleotide sequence ID" value="NZ_JAKVIN010000001.1"/>
</dbReference>
<protein>
    <submittedName>
        <fullName evidence="3">Acyltransferase</fullName>
    </submittedName>
</protein>
<gene>
    <name evidence="3" type="ORF">MKI86_00090</name>
</gene>
<keyword evidence="3" id="KW-0012">Acyltransferase</keyword>
<feature type="transmembrane region" description="Helical" evidence="1">
    <location>
        <begin position="163"/>
        <end position="180"/>
    </location>
</feature>
<evidence type="ECO:0000256" key="1">
    <source>
        <dbReference type="SAM" id="Phobius"/>
    </source>
</evidence>
<name>A0ABT0CFZ6_9HYPH</name>
<accession>A0ABT0CFZ6</accession>
<keyword evidence="1" id="KW-1133">Transmembrane helix</keyword>
<dbReference type="InterPro" id="IPR050879">
    <property type="entry name" value="Acyltransferase_3"/>
</dbReference>
<dbReference type="InterPro" id="IPR002656">
    <property type="entry name" value="Acyl_transf_3_dom"/>
</dbReference>
<comment type="caution">
    <text evidence="3">The sequence shown here is derived from an EMBL/GenBank/DDBJ whole genome shotgun (WGS) entry which is preliminary data.</text>
</comment>
<evidence type="ECO:0000259" key="2">
    <source>
        <dbReference type="Pfam" id="PF01757"/>
    </source>
</evidence>
<sequence length="370" mass="41143">MRSEKYVIGLDLVRFFAASAVLVFHLVYMIGIPSGDSYKISGGIVAYPEIGGIPSYGWIGVQIFFVLSGFVILLSAENVTGRRFLHGRVLRLVPAAWICATISLFCLLISDNDSVSEYIIKWAKSVLFSPAGPYIDHVYWTLGVEIAFYAIVLLFISAGKTLWLSPFMLIVAVVSAVFNFGDLVFELLPAPDRFSELTMLRYGVFFAIGVGLHRWWRLGLDKLVYALISVGILGSIAQITWNMRSYDEVIVPQRLFWLLSFWLGILALMFASVLYNKALVSRLGKHAHVIRSLGLITYPLYLVHQTVGAILIAAFVGMGLGRYPALLIAVSIVLLLAWLIVRFEATLRATMEPPFARVLARLPFPGEARS</sequence>
<feature type="transmembrane region" description="Helical" evidence="1">
    <location>
        <begin position="12"/>
        <end position="35"/>
    </location>
</feature>
<feature type="transmembrane region" description="Helical" evidence="1">
    <location>
        <begin position="223"/>
        <end position="243"/>
    </location>
</feature>
<keyword evidence="1" id="KW-0472">Membrane</keyword>
<feature type="transmembrane region" description="Helical" evidence="1">
    <location>
        <begin position="323"/>
        <end position="341"/>
    </location>
</feature>